<gene>
    <name evidence="1" type="ORF">ODY61_01515</name>
</gene>
<reference evidence="1" key="1">
    <citation type="submission" date="2022-09" db="EMBL/GenBank/DDBJ databases">
        <title>Aerococcus urinae taxonomy study.</title>
        <authorList>
            <person name="Christensen J."/>
            <person name="Senneby E."/>
        </authorList>
    </citation>
    <scope>NUCLEOTIDE SEQUENCE</scope>
    <source>
        <strain evidence="1">LUND-41-B12</strain>
    </source>
</reference>
<dbReference type="Proteomes" id="UP001069047">
    <property type="component" value="Unassembled WGS sequence"/>
</dbReference>
<dbReference type="RefSeq" id="WP_111846116.1">
    <property type="nucleotide sequence ID" value="NZ_CAJHLJ010000013.1"/>
</dbReference>
<dbReference type="AlphaFoldDB" id="A0A9Q4H6F8"/>
<evidence type="ECO:0000313" key="1">
    <source>
        <dbReference type="EMBL" id="MCY3086789.1"/>
    </source>
</evidence>
<accession>A0A9Q4H6F8</accession>
<name>A0A9Q4H6F8_9LACT</name>
<dbReference type="EMBL" id="JAOTMY010000001">
    <property type="protein sequence ID" value="MCY3086789.1"/>
    <property type="molecule type" value="Genomic_DNA"/>
</dbReference>
<evidence type="ECO:0000313" key="2">
    <source>
        <dbReference type="Proteomes" id="UP001069047"/>
    </source>
</evidence>
<organism evidence="1 2">
    <name type="scientific">Aerococcus mictus</name>
    <dbReference type="NCBI Taxonomy" id="2976810"/>
    <lineage>
        <taxon>Bacteria</taxon>
        <taxon>Bacillati</taxon>
        <taxon>Bacillota</taxon>
        <taxon>Bacilli</taxon>
        <taxon>Lactobacillales</taxon>
        <taxon>Aerococcaceae</taxon>
        <taxon>Aerococcus</taxon>
    </lineage>
</organism>
<sequence>MTKQVYFEMVTDDDIVFYNGYENVYFFDSNEPSIMEILEQGQSLLKDFKAIELTTEEMLFNYLKNLHPYLSNEDNLKRFLKAYLKAEGYEKEDLEREISDLYDFESQEFVDVLEEYGFTREGLAATNGLSYGLVGFSDWNPFITFDNMPISYVNDLWEGTNFYGLIAYNSEGNEMDSLWNNYITSDEDLKTAIESNFVTDDETEVYLVDNMESAYFDAFPKVEKIIHETYSFKAS</sequence>
<protein>
    <submittedName>
        <fullName evidence="1">Uncharacterized protein</fullName>
    </submittedName>
</protein>
<proteinExistence type="predicted"/>
<comment type="caution">
    <text evidence="1">The sequence shown here is derived from an EMBL/GenBank/DDBJ whole genome shotgun (WGS) entry which is preliminary data.</text>
</comment>